<protein>
    <submittedName>
        <fullName evidence="13">SusC/RagA family TonB-linked outer membrane protein</fullName>
    </submittedName>
</protein>
<dbReference type="InterPro" id="IPR036942">
    <property type="entry name" value="Beta-barrel_TonB_sf"/>
</dbReference>
<dbReference type="NCBIfam" id="TIGR04056">
    <property type="entry name" value="OMP_RagA_SusC"/>
    <property type="match status" value="1"/>
</dbReference>
<evidence type="ECO:0000256" key="5">
    <source>
        <dbReference type="ARBA" id="ARBA00023077"/>
    </source>
</evidence>
<evidence type="ECO:0000256" key="6">
    <source>
        <dbReference type="ARBA" id="ARBA00023136"/>
    </source>
</evidence>
<evidence type="ECO:0000256" key="3">
    <source>
        <dbReference type="ARBA" id="ARBA00022452"/>
    </source>
</evidence>
<dbReference type="InterPro" id="IPR008969">
    <property type="entry name" value="CarboxyPept-like_regulatory"/>
</dbReference>
<keyword evidence="5 9" id="KW-0798">TonB box</keyword>
<accession>A0A2U1JQ72</accession>
<dbReference type="InterPro" id="IPR023997">
    <property type="entry name" value="TonB-dep_OMP_SusC/RagA_CS"/>
</dbReference>
<dbReference type="Gene3D" id="2.170.130.10">
    <property type="entry name" value="TonB-dependent receptor, plug domain"/>
    <property type="match status" value="1"/>
</dbReference>
<comment type="similarity">
    <text evidence="8 9">Belongs to the TonB-dependent receptor family.</text>
</comment>
<evidence type="ECO:0000256" key="9">
    <source>
        <dbReference type="RuleBase" id="RU003357"/>
    </source>
</evidence>
<feature type="chain" id="PRO_5015787793" evidence="10">
    <location>
        <begin position="23"/>
        <end position="1019"/>
    </location>
</feature>
<dbReference type="EMBL" id="QCZI01000001">
    <property type="protein sequence ID" value="PWA07155.1"/>
    <property type="molecule type" value="Genomic_DNA"/>
</dbReference>
<evidence type="ECO:0000313" key="14">
    <source>
        <dbReference type="Proteomes" id="UP000245449"/>
    </source>
</evidence>
<keyword evidence="6 8" id="KW-0472">Membrane</keyword>
<keyword evidence="10" id="KW-0732">Signal</keyword>
<evidence type="ECO:0000256" key="8">
    <source>
        <dbReference type="PROSITE-ProRule" id="PRU01360"/>
    </source>
</evidence>
<dbReference type="InterPro" id="IPR037066">
    <property type="entry name" value="Plug_dom_sf"/>
</dbReference>
<dbReference type="Gene3D" id="2.40.170.20">
    <property type="entry name" value="TonB-dependent receptor, beta-barrel domain"/>
    <property type="match status" value="1"/>
</dbReference>
<dbReference type="OrthoDB" id="9768177at2"/>
<sequence length="1019" mass="112152">MRLKFKWIITLIIALTIQISFAQEKTVTGVVSDKSGTLPGANVVVKGTKRSTQTDLEGRFSIKVKLGETLVFSFIGMTPSIIVVSSSDQMNVKLVEEGEKLGEVIVLGYNSSKRKNDITGNYVKIGGDELNKVPMVSIDQALQGKVAGLTISATSGTPGSVQNIRIRGAQSLYGGNEPLYVIDGMPVASGDVSGDSDSSSLSILSSLSSDNIESMTVLKDASATSVYGARGTNGVILVTTKRGKGGDTKFSATSTVGFQNNAVKGLRPLNGREKQTLLEEGVYNTFGDFGASFTRDQSYQYIVDNSIDPSLVDWVAGGSKEYNWPELMKNKGALLNSLDFSAQGGNQKQNFYMSLGYNKTEATVIGANFKRITASLNYSNQLTNKAKFTNNLSVSNVDQNGIPEQSAFFANPNLTKYFMNPWVSPYGTDGSLNTDMSGTSLYNTIYLSKHDITNNNLTRILNNTNITYEFMKNLKFTSSLGIDYSINSYRNFQNSIHGNGSDTNGYIQESIDKIFKYVSQNSFDYNFRINDDHKFEAKILMEFDKTKFTGLYGYGEDLVRPEFQYINGTSANYQASSYFTDAMNLGYLGLVNYKFKNKYILDVSFRNESSSRFNKETRSGNFYSVGAAWNINEESFLTNIESINLLRMRGSYGTTGNSATGGVQYQSTLGAASYNSAGAISPSSFGGKLQWELANKFDVGVEFELLKSRINGSVAYFKSITSQMLQPNFPLSPTQGFDSYATNGGKMYNKGIEVSLNFDLIQSDKFNWSIGGNYSTVDNEITELRQTDGSPYVITTGTRRNEEGHPAFEWYMRKWAGVDSANGNPLWFINGKDGATTSVYNDAEVAFQGKNALPTFSGGFNSHIELSDFFFDFSFYFAGGNKVFQDWASYTSNESLSSISTYNGTEDLLNRWQNAGDVTDVPKVEATATGSDASKTSTRFLYDGDYVRLRDVTVGYNFKSNILSKFKLDGLSFSVRGTNMLTWVKDSRLKYDPEVDATGFTSLTSPPVKSVVFSVNVKF</sequence>
<dbReference type="SUPFAM" id="SSF49464">
    <property type="entry name" value="Carboxypeptidase regulatory domain-like"/>
    <property type="match status" value="1"/>
</dbReference>
<evidence type="ECO:0000256" key="10">
    <source>
        <dbReference type="SAM" id="SignalP"/>
    </source>
</evidence>
<dbReference type="InterPro" id="IPR012910">
    <property type="entry name" value="Plug_dom"/>
</dbReference>
<dbReference type="SUPFAM" id="SSF56935">
    <property type="entry name" value="Porins"/>
    <property type="match status" value="1"/>
</dbReference>
<dbReference type="InterPro" id="IPR023996">
    <property type="entry name" value="TonB-dep_OMP_SusC/RagA"/>
</dbReference>
<dbReference type="AlphaFoldDB" id="A0A2U1JQ72"/>
<keyword evidence="2 8" id="KW-0813">Transport</keyword>
<feature type="signal peptide" evidence="10">
    <location>
        <begin position="1"/>
        <end position="22"/>
    </location>
</feature>
<gene>
    <name evidence="13" type="ORF">DB895_00035</name>
</gene>
<keyword evidence="3 8" id="KW-1134">Transmembrane beta strand</keyword>
<dbReference type="InterPro" id="IPR000531">
    <property type="entry name" value="Beta-barrel_TonB"/>
</dbReference>
<dbReference type="GO" id="GO:0009279">
    <property type="term" value="C:cell outer membrane"/>
    <property type="evidence" value="ECO:0007669"/>
    <property type="project" value="UniProtKB-SubCell"/>
</dbReference>
<keyword evidence="4 8" id="KW-0812">Transmembrane</keyword>
<dbReference type="Pfam" id="PF07715">
    <property type="entry name" value="Plug"/>
    <property type="match status" value="1"/>
</dbReference>
<evidence type="ECO:0000256" key="4">
    <source>
        <dbReference type="ARBA" id="ARBA00022692"/>
    </source>
</evidence>
<organism evidence="13 14">
    <name type="scientific">Flavobacterium psychrotolerans</name>
    <dbReference type="NCBI Taxonomy" id="2169410"/>
    <lineage>
        <taxon>Bacteria</taxon>
        <taxon>Pseudomonadati</taxon>
        <taxon>Bacteroidota</taxon>
        <taxon>Flavobacteriia</taxon>
        <taxon>Flavobacteriales</taxon>
        <taxon>Flavobacteriaceae</taxon>
        <taxon>Flavobacterium</taxon>
    </lineage>
</organism>
<evidence type="ECO:0000256" key="7">
    <source>
        <dbReference type="ARBA" id="ARBA00023237"/>
    </source>
</evidence>
<dbReference type="Proteomes" id="UP000245449">
    <property type="component" value="Unassembled WGS sequence"/>
</dbReference>
<comment type="subcellular location">
    <subcellularLocation>
        <location evidence="1 8">Cell outer membrane</location>
        <topology evidence="1 8">Multi-pass membrane protein</topology>
    </subcellularLocation>
</comment>
<reference evidence="13 14" key="1">
    <citation type="submission" date="2018-04" db="EMBL/GenBank/DDBJ databases">
        <title>Flavobacterium sp. nov., isolated from glacier ice.</title>
        <authorList>
            <person name="Liu Q."/>
            <person name="Xin Y.-H."/>
        </authorList>
    </citation>
    <scope>NUCLEOTIDE SEQUENCE [LARGE SCALE GENOMIC DNA]</scope>
    <source>
        <strain evidence="13 14">RB1R5</strain>
    </source>
</reference>
<dbReference type="InterPro" id="IPR039426">
    <property type="entry name" value="TonB-dep_rcpt-like"/>
</dbReference>
<keyword evidence="14" id="KW-1185">Reference proteome</keyword>
<dbReference type="Pfam" id="PF13715">
    <property type="entry name" value="CarbopepD_reg_2"/>
    <property type="match status" value="1"/>
</dbReference>
<comment type="caution">
    <text evidence="13">The sequence shown here is derived from an EMBL/GenBank/DDBJ whole genome shotgun (WGS) entry which is preliminary data.</text>
</comment>
<dbReference type="Pfam" id="PF00593">
    <property type="entry name" value="TonB_dep_Rec_b-barrel"/>
    <property type="match status" value="1"/>
</dbReference>
<dbReference type="NCBIfam" id="TIGR04057">
    <property type="entry name" value="SusC_RagA_signa"/>
    <property type="match status" value="1"/>
</dbReference>
<dbReference type="PROSITE" id="PS52016">
    <property type="entry name" value="TONB_DEPENDENT_REC_3"/>
    <property type="match status" value="1"/>
</dbReference>
<name>A0A2U1JQ72_9FLAO</name>
<evidence type="ECO:0000313" key="13">
    <source>
        <dbReference type="EMBL" id="PWA07155.1"/>
    </source>
</evidence>
<evidence type="ECO:0000256" key="2">
    <source>
        <dbReference type="ARBA" id="ARBA00022448"/>
    </source>
</evidence>
<evidence type="ECO:0000259" key="11">
    <source>
        <dbReference type="Pfam" id="PF00593"/>
    </source>
</evidence>
<feature type="domain" description="TonB-dependent receptor plug" evidence="12">
    <location>
        <begin position="115"/>
        <end position="235"/>
    </location>
</feature>
<evidence type="ECO:0000259" key="12">
    <source>
        <dbReference type="Pfam" id="PF07715"/>
    </source>
</evidence>
<dbReference type="RefSeq" id="WP_116723302.1">
    <property type="nucleotide sequence ID" value="NZ_QCZI01000001.1"/>
</dbReference>
<proteinExistence type="inferred from homology"/>
<keyword evidence="7 8" id="KW-0998">Cell outer membrane</keyword>
<evidence type="ECO:0000256" key="1">
    <source>
        <dbReference type="ARBA" id="ARBA00004571"/>
    </source>
</evidence>
<feature type="domain" description="TonB-dependent receptor-like beta-barrel" evidence="11">
    <location>
        <begin position="425"/>
        <end position="979"/>
    </location>
</feature>